<feature type="compositionally biased region" description="Low complexity" evidence="1">
    <location>
        <begin position="122"/>
        <end position="134"/>
    </location>
</feature>
<feature type="compositionally biased region" description="Low complexity" evidence="1">
    <location>
        <begin position="75"/>
        <end position="85"/>
    </location>
</feature>
<dbReference type="PANTHER" id="PTHR28602">
    <property type="entry name" value="ENDOTHELIAL CELL-SPECIFIC CHEMOTAXIS REGULATOR"/>
    <property type="match status" value="1"/>
</dbReference>
<feature type="region of interest" description="Disordered" evidence="1">
    <location>
        <begin position="238"/>
        <end position="259"/>
    </location>
</feature>
<keyword evidence="5" id="KW-1185">Reference proteome</keyword>
<dbReference type="Pfam" id="PF15820">
    <property type="entry name" value="ECSCR"/>
    <property type="match status" value="1"/>
</dbReference>
<dbReference type="EMBL" id="JADWDJ010000002">
    <property type="protein sequence ID" value="KAG5284911.1"/>
    <property type="molecule type" value="Genomic_DNA"/>
</dbReference>
<dbReference type="PRINTS" id="PR02069">
    <property type="entry name" value="ECCREGULATOR"/>
</dbReference>
<comment type="caution">
    <text evidence="4">The sequence shown here is derived from an EMBL/GenBank/DDBJ whole genome shotgun (WGS) entry which is preliminary data.</text>
</comment>
<keyword evidence="2" id="KW-0472">Membrane</keyword>
<feature type="compositionally biased region" description="Polar residues" evidence="1">
    <location>
        <begin position="32"/>
        <end position="54"/>
    </location>
</feature>
<evidence type="ECO:0008006" key="6">
    <source>
        <dbReference type="Google" id="ProtNLM"/>
    </source>
</evidence>
<evidence type="ECO:0000256" key="3">
    <source>
        <dbReference type="SAM" id="SignalP"/>
    </source>
</evidence>
<feature type="compositionally biased region" description="Polar residues" evidence="1">
    <location>
        <begin position="86"/>
        <end position="97"/>
    </location>
</feature>
<keyword evidence="2" id="KW-1133">Transmembrane helix</keyword>
<keyword evidence="2" id="KW-0812">Transmembrane</keyword>
<reference evidence="4" key="1">
    <citation type="submission" date="2020-10" db="EMBL/GenBank/DDBJ databases">
        <title>Chromosome-scale genome assembly of the Allis shad, Alosa alosa.</title>
        <authorList>
            <person name="Margot Z."/>
            <person name="Christophe K."/>
            <person name="Cabau C."/>
            <person name="Louis A."/>
            <person name="Berthelot C."/>
            <person name="Parey E."/>
            <person name="Roest Crollius H."/>
            <person name="Montfort J."/>
            <person name="Robinson-Rechavi M."/>
            <person name="Bucao C."/>
            <person name="Bouchez O."/>
            <person name="Gislard M."/>
            <person name="Lluch J."/>
            <person name="Milhes M."/>
            <person name="Lampietro C."/>
            <person name="Lopez Roques C."/>
            <person name="Donnadieu C."/>
            <person name="Braasch I."/>
            <person name="Desvignes T."/>
            <person name="Postlethwait J."/>
            <person name="Bobe J."/>
            <person name="Guiguen Y."/>
        </authorList>
    </citation>
    <scope>NUCLEOTIDE SEQUENCE</scope>
    <source>
        <strain evidence="4">M-15738</strain>
        <tissue evidence="4">Blood</tissue>
    </source>
</reference>
<evidence type="ECO:0000256" key="1">
    <source>
        <dbReference type="SAM" id="MobiDB-lite"/>
    </source>
</evidence>
<name>A0AAV6HG53_9TELE</name>
<dbReference type="PANTHER" id="PTHR28602:SF1">
    <property type="entry name" value="ENDOTHELIAL CELL-SPECIFIC CHEMOTAXIS REGULATOR"/>
    <property type="match status" value="1"/>
</dbReference>
<feature type="region of interest" description="Disordered" evidence="1">
    <location>
        <begin position="75"/>
        <end position="97"/>
    </location>
</feature>
<dbReference type="AlphaFoldDB" id="A0AAV6HG53"/>
<accession>A0AAV6HG53</accession>
<organism evidence="4 5">
    <name type="scientific">Alosa alosa</name>
    <name type="common">allis shad</name>
    <dbReference type="NCBI Taxonomy" id="278164"/>
    <lineage>
        <taxon>Eukaryota</taxon>
        <taxon>Metazoa</taxon>
        <taxon>Chordata</taxon>
        <taxon>Craniata</taxon>
        <taxon>Vertebrata</taxon>
        <taxon>Euteleostomi</taxon>
        <taxon>Actinopterygii</taxon>
        <taxon>Neopterygii</taxon>
        <taxon>Teleostei</taxon>
        <taxon>Clupei</taxon>
        <taxon>Clupeiformes</taxon>
        <taxon>Clupeoidei</taxon>
        <taxon>Clupeidae</taxon>
        <taxon>Alosa</taxon>
    </lineage>
</organism>
<dbReference type="InterPro" id="IPR026247">
    <property type="entry name" value="ECSCR"/>
</dbReference>
<feature type="transmembrane region" description="Helical" evidence="2">
    <location>
        <begin position="169"/>
        <end position="192"/>
    </location>
</feature>
<protein>
    <recommendedName>
        <fullName evidence="6">Endomucin</fullName>
    </recommendedName>
</protein>
<sequence>MDFLIYSLLLMSVQYISADSIGTNVSTILPTTQGPTSTAVTSQKTLPSHVTTSAAKEKGHTEAIVTLTPLVSPKGSPSIISSSSSTEAPQTGTAGNFTRFHSTASSPIFLTSPGSQMDEVLTFTPHPSTSSSSPQLLEATTPTQSNSQKNSLLEPSPTPTTQPGSSLTMLAFGVMGFILILIVIMVILVTAVNMRGWCNNNEEKGKKSLESVIIDSNFATNGEKESITLVSVRTLNTESDTDSPHLSSVHSTMLDNEEL</sequence>
<proteinExistence type="predicted"/>
<dbReference type="Proteomes" id="UP000823561">
    <property type="component" value="Chromosome 2"/>
</dbReference>
<evidence type="ECO:0000313" key="4">
    <source>
        <dbReference type="EMBL" id="KAG5284911.1"/>
    </source>
</evidence>
<evidence type="ECO:0000256" key="2">
    <source>
        <dbReference type="SAM" id="Phobius"/>
    </source>
</evidence>
<keyword evidence="3" id="KW-0732">Signal</keyword>
<gene>
    <name evidence="4" type="ORF">AALO_G00031860</name>
</gene>
<feature type="chain" id="PRO_5043652708" description="Endomucin" evidence="3">
    <location>
        <begin position="19"/>
        <end position="259"/>
    </location>
</feature>
<evidence type="ECO:0000313" key="5">
    <source>
        <dbReference type="Proteomes" id="UP000823561"/>
    </source>
</evidence>
<feature type="signal peptide" evidence="3">
    <location>
        <begin position="1"/>
        <end position="18"/>
    </location>
</feature>
<feature type="region of interest" description="Disordered" evidence="1">
    <location>
        <begin position="32"/>
        <end position="59"/>
    </location>
</feature>
<feature type="region of interest" description="Disordered" evidence="1">
    <location>
        <begin position="119"/>
        <end position="163"/>
    </location>
</feature>
<feature type="compositionally biased region" description="Polar residues" evidence="1">
    <location>
        <begin position="138"/>
        <end position="153"/>
    </location>
</feature>